<protein>
    <submittedName>
        <fullName evidence="4">Thioredoxin reductase (NADPH)</fullName>
    </submittedName>
</protein>
<dbReference type="PRINTS" id="PR00469">
    <property type="entry name" value="PNDRDTASEII"/>
</dbReference>
<evidence type="ECO:0000256" key="1">
    <source>
        <dbReference type="ARBA" id="ARBA00022630"/>
    </source>
</evidence>
<dbReference type="EMBL" id="SLUM01000057">
    <property type="protein sequence ID" value="TCL48480.1"/>
    <property type="molecule type" value="Genomic_DNA"/>
</dbReference>
<sequence>MDRFDCAVIGGGPAGLSAAINLHQRGKTVQVLGAAPGFLAKAEQVDNYLGMPGVTGEEMLRQFSAHAAAMGIQALPGRVANILPMGNGFMINFNGEILESRTIVLACGIARAKPVPGEAEFLGRGVSYCATCDGMLYRGKKLLVWGLSPEAAHEANFLDSIGCQVSFVAAKQPPELRESVRFIPGNLKAVGGGDVVQWAQIGPKQEAFDGVFILRSAIAPDTLLPGLAIENGSVPVDRSMATNLPGVFAAGDVTGAPLQVAKAVGEGLIAGLSAADYLDKNPG</sequence>
<dbReference type="STRING" id="1650663.GCA_001486665_03502"/>
<evidence type="ECO:0000313" key="5">
    <source>
        <dbReference type="Proteomes" id="UP000295184"/>
    </source>
</evidence>
<dbReference type="Proteomes" id="UP000295184">
    <property type="component" value="Unassembled WGS sequence"/>
</dbReference>
<evidence type="ECO:0000313" key="4">
    <source>
        <dbReference type="EMBL" id="TCL48480.1"/>
    </source>
</evidence>
<dbReference type="GeneID" id="97382770"/>
<dbReference type="InterPro" id="IPR050097">
    <property type="entry name" value="Ferredoxin-NADP_redctase_2"/>
</dbReference>
<keyword evidence="2" id="KW-0560">Oxidoreductase</keyword>
<dbReference type="Gene3D" id="3.50.50.60">
    <property type="entry name" value="FAD/NAD(P)-binding domain"/>
    <property type="match status" value="2"/>
</dbReference>
<evidence type="ECO:0000259" key="3">
    <source>
        <dbReference type="Pfam" id="PF07992"/>
    </source>
</evidence>
<gene>
    <name evidence="4" type="ORF">EDD77_1575</name>
</gene>
<dbReference type="PANTHER" id="PTHR48105">
    <property type="entry name" value="THIOREDOXIN REDUCTASE 1-RELATED-RELATED"/>
    <property type="match status" value="1"/>
</dbReference>
<dbReference type="PRINTS" id="PR00368">
    <property type="entry name" value="FADPNR"/>
</dbReference>
<dbReference type="InterPro" id="IPR036188">
    <property type="entry name" value="FAD/NAD-bd_sf"/>
</dbReference>
<reference evidence="4 5" key="1">
    <citation type="submission" date="2019-03" db="EMBL/GenBank/DDBJ databases">
        <title>Genomic Encyclopedia of Type Strains, Phase IV (KMG-IV): sequencing the most valuable type-strain genomes for metagenomic binning, comparative biology and taxonomic classification.</title>
        <authorList>
            <person name="Goeker M."/>
        </authorList>
    </citation>
    <scope>NUCLEOTIDE SEQUENCE [LARGE SCALE GENOMIC DNA]</scope>
    <source>
        <strain evidence="4 5">DSM 100451</strain>
    </source>
</reference>
<feature type="domain" description="FAD/NAD(P)-binding" evidence="3">
    <location>
        <begin position="226"/>
        <end position="267"/>
    </location>
</feature>
<dbReference type="AlphaFoldDB" id="A0A4R1QD81"/>
<dbReference type="Pfam" id="PF07992">
    <property type="entry name" value="Pyr_redox_2"/>
    <property type="match status" value="2"/>
</dbReference>
<name>A0A4R1QD81_9FIRM</name>
<dbReference type="GO" id="GO:0016491">
    <property type="term" value="F:oxidoreductase activity"/>
    <property type="evidence" value="ECO:0007669"/>
    <property type="project" value="UniProtKB-KW"/>
</dbReference>
<accession>A0A4R1QD81</accession>
<evidence type="ECO:0000256" key="2">
    <source>
        <dbReference type="ARBA" id="ARBA00023002"/>
    </source>
</evidence>
<organism evidence="4 5">
    <name type="scientific">Allofournierella massiliensis</name>
    <dbReference type="NCBI Taxonomy" id="1650663"/>
    <lineage>
        <taxon>Bacteria</taxon>
        <taxon>Bacillati</taxon>
        <taxon>Bacillota</taxon>
        <taxon>Clostridia</taxon>
        <taxon>Eubacteriales</taxon>
        <taxon>Oscillospiraceae</taxon>
        <taxon>Allofournierella</taxon>
    </lineage>
</organism>
<comment type="caution">
    <text evidence="4">The sequence shown here is derived from an EMBL/GenBank/DDBJ whole genome shotgun (WGS) entry which is preliminary data.</text>
</comment>
<dbReference type="SUPFAM" id="SSF51905">
    <property type="entry name" value="FAD/NAD(P)-binding domain"/>
    <property type="match status" value="1"/>
</dbReference>
<dbReference type="RefSeq" id="WP_058967097.1">
    <property type="nucleotide sequence ID" value="NZ_CABKVM010000019.1"/>
</dbReference>
<dbReference type="InterPro" id="IPR023753">
    <property type="entry name" value="FAD/NAD-binding_dom"/>
</dbReference>
<proteinExistence type="predicted"/>
<keyword evidence="1" id="KW-0285">Flavoprotein</keyword>
<dbReference type="OrthoDB" id="9806179at2"/>
<feature type="domain" description="FAD/NAD(P)-binding" evidence="3">
    <location>
        <begin position="4"/>
        <end position="171"/>
    </location>
</feature>